<keyword evidence="3" id="KW-1185">Reference proteome</keyword>
<feature type="domain" description="ATPase AAA-type core" evidence="1">
    <location>
        <begin position="8"/>
        <end position="51"/>
    </location>
</feature>
<dbReference type="Gene3D" id="3.40.50.300">
    <property type="entry name" value="P-loop containing nucleotide triphosphate hydrolases"/>
    <property type="match status" value="1"/>
</dbReference>
<dbReference type="InterPro" id="IPR027417">
    <property type="entry name" value="P-loop_NTPase"/>
</dbReference>
<sequence>MEIDLNHLNVFIGSNGAGKSNFISFFQMLNAIVNEQLGVFVPRNGFADSFLHYGRKSTDAILAQLEFGTNGYRFLLVQEGGNIQSTSKALG</sequence>
<dbReference type="EMBL" id="LUTY01000771">
    <property type="protein sequence ID" value="OAD22734.1"/>
    <property type="molecule type" value="Genomic_DNA"/>
</dbReference>
<evidence type="ECO:0000313" key="2">
    <source>
        <dbReference type="EMBL" id="OAD22734.1"/>
    </source>
</evidence>
<name>A0A0A6RJP1_9GAMM</name>
<dbReference type="InterPro" id="IPR003959">
    <property type="entry name" value="ATPase_AAA_core"/>
</dbReference>
<organism evidence="2 3">
    <name type="scientific">Candidatus Thiomargarita nelsonii</name>
    <dbReference type="NCBI Taxonomy" id="1003181"/>
    <lineage>
        <taxon>Bacteria</taxon>
        <taxon>Pseudomonadati</taxon>
        <taxon>Pseudomonadota</taxon>
        <taxon>Gammaproteobacteria</taxon>
        <taxon>Thiotrichales</taxon>
        <taxon>Thiotrichaceae</taxon>
        <taxon>Thiomargarita</taxon>
    </lineage>
</organism>
<gene>
    <name evidence="2" type="ORF">THIOM_001453</name>
</gene>
<dbReference type="Proteomes" id="UP000076962">
    <property type="component" value="Unassembled WGS sequence"/>
</dbReference>
<protein>
    <submittedName>
        <fullName evidence="2">SMC N terminal domain protein</fullName>
    </submittedName>
</protein>
<comment type="caution">
    <text evidence="2">The sequence shown here is derived from an EMBL/GenBank/DDBJ whole genome shotgun (WGS) entry which is preliminary data.</text>
</comment>
<evidence type="ECO:0000259" key="1">
    <source>
        <dbReference type="Pfam" id="PF13304"/>
    </source>
</evidence>
<reference evidence="2 3" key="1">
    <citation type="submission" date="2016-05" db="EMBL/GenBank/DDBJ databases">
        <title>Single-cell genome of chain-forming Candidatus Thiomargarita nelsonii and comparison to other large sulfur-oxidizing bacteria.</title>
        <authorList>
            <person name="Winkel M."/>
            <person name="Salman V."/>
            <person name="Woyke T."/>
            <person name="Schulz-Vogt H."/>
            <person name="Richter M."/>
            <person name="Flood B."/>
            <person name="Bailey J."/>
            <person name="Amann R."/>
            <person name="Mussmann M."/>
        </authorList>
    </citation>
    <scope>NUCLEOTIDE SEQUENCE [LARGE SCALE GENOMIC DNA]</scope>
    <source>
        <strain evidence="2 3">THI036</strain>
    </source>
</reference>
<dbReference type="AlphaFoldDB" id="A0A0A6RJP1"/>
<evidence type="ECO:0000313" key="3">
    <source>
        <dbReference type="Proteomes" id="UP000076962"/>
    </source>
</evidence>
<dbReference type="GO" id="GO:0005524">
    <property type="term" value="F:ATP binding"/>
    <property type="evidence" value="ECO:0007669"/>
    <property type="project" value="InterPro"/>
</dbReference>
<accession>A0A0A6RJP1</accession>
<proteinExistence type="predicted"/>
<dbReference type="Pfam" id="PF13304">
    <property type="entry name" value="AAA_21"/>
    <property type="match status" value="1"/>
</dbReference>
<dbReference type="GO" id="GO:0016887">
    <property type="term" value="F:ATP hydrolysis activity"/>
    <property type="evidence" value="ECO:0007669"/>
    <property type="project" value="InterPro"/>
</dbReference>